<sequence length="78" mass="9021">MAISVSNSILHLVEKPRFGGVFYCLISYSTRHKKSRTKPGFFRVRAAPVKTESVEPLYPFVFTHYPTQNRFALLLEML</sequence>
<evidence type="ECO:0000313" key="2">
    <source>
        <dbReference type="Proteomes" id="UP000313390"/>
    </source>
</evidence>
<proteinExistence type="predicted"/>
<evidence type="ECO:0000313" key="1">
    <source>
        <dbReference type="EMBL" id="TNV10267.1"/>
    </source>
</evidence>
<reference evidence="1 2" key="1">
    <citation type="journal article" date="2011" name="Int. J. Syst. Evol. Microbiol.">
        <title>Ochrobactrum pecoris sp. nov., isolated from farm animals.</title>
        <authorList>
            <person name="Kampfer P."/>
            <person name="Huber B."/>
            <person name="Busse H.J."/>
            <person name="Scholz H.C."/>
            <person name="Tomaso H."/>
            <person name="Hotzel H."/>
            <person name="Melzer F."/>
        </authorList>
    </citation>
    <scope>NUCLEOTIDE SEQUENCE [LARGE SCALE GENOMIC DNA]</scope>
    <source>
        <strain evidence="1 2">08RB2639</strain>
    </source>
</reference>
<gene>
    <name evidence="1" type="ORF">FIB18_17580</name>
</gene>
<accession>A0A5C5CFX0</accession>
<organism evidence="1 2">
    <name type="scientific">Brucella pecoris</name>
    <dbReference type="NCBI Taxonomy" id="867683"/>
    <lineage>
        <taxon>Bacteria</taxon>
        <taxon>Pseudomonadati</taxon>
        <taxon>Pseudomonadota</taxon>
        <taxon>Alphaproteobacteria</taxon>
        <taxon>Hyphomicrobiales</taxon>
        <taxon>Brucellaceae</taxon>
        <taxon>Brucella/Ochrobactrum group</taxon>
        <taxon>Brucella</taxon>
    </lineage>
</organism>
<comment type="caution">
    <text evidence="1">The sequence shown here is derived from an EMBL/GenBank/DDBJ whole genome shotgun (WGS) entry which is preliminary data.</text>
</comment>
<protein>
    <submittedName>
        <fullName evidence="1">Uncharacterized protein</fullName>
    </submittedName>
</protein>
<dbReference type="EMBL" id="VEWK01000010">
    <property type="protein sequence ID" value="TNV10267.1"/>
    <property type="molecule type" value="Genomic_DNA"/>
</dbReference>
<dbReference type="Proteomes" id="UP000313390">
    <property type="component" value="Unassembled WGS sequence"/>
</dbReference>
<dbReference type="AlphaFoldDB" id="A0A5C5CFX0"/>
<dbReference type="OrthoDB" id="8456493at2"/>
<name>A0A5C5CFX0_9HYPH</name>